<keyword evidence="3" id="KW-0472">Membrane</keyword>
<dbReference type="EMBL" id="CP116942">
    <property type="protein sequence ID" value="WCO68883.1"/>
    <property type="molecule type" value="Genomic_DNA"/>
</dbReference>
<keyword evidence="3" id="KW-1133">Transmembrane helix</keyword>
<feature type="region of interest" description="Disordered" evidence="2">
    <location>
        <begin position="247"/>
        <end position="275"/>
    </location>
</feature>
<evidence type="ECO:0000256" key="1">
    <source>
        <dbReference type="SAM" id="Coils"/>
    </source>
</evidence>
<dbReference type="KEGG" id="ima:PO878_09120"/>
<sequence length="275" mass="28994">MARLSFRDRFWSPPVARAVTAPSSILLAGAAAAVTLVATAPVALPLGLVAGAVAGAAAYGGKVLWAVPRNERRVNPDPFGVQEPWRRFVSDALDSRRRFDAAVASMDKGPLRDHLGRIATRLDDGVDEIWRISQQGNTLVGARRRIDLEGVRRELAQVEDQADEPWAAGSRLEQTAEALRAQVASAERMEAVINDAVDRLRLLDARLDETVTRAIELSSGAGTSSARSVDGDVEGLVTEMEALRQALDEVGAAGRPAAAPDPGTPGGGASPAPPS</sequence>
<evidence type="ECO:0000313" key="4">
    <source>
        <dbReference type="EMBL" id="WCO68883.1"/>
    </source>
</evidence>
<protein>
    <submittedName>
        <fullName evidence="4">Uncharacterized protein</fullName>
    </submittedName>
</protein>
<evidence type="ECO:0000256" key="3">
    <source>
        <dbReference type="SAM" id="Phobius"/>
    </source>
</evidence>
<keyword evidence="5" id="KW-1185">Reference proteome</keyword>
<reference evidence="4" key="1">
    <citation type="submission" date="2023-01" db="EMBL/GenBank/DDBJ databases">
        <title>The diversity of Class Acidimicrobiia in South China Sea sediment environments and the proposal of Iamia marina sp. nov., a novel species of the genus Iamia.</title>
        <authorList>
            <person name="He Y."/>
            <person name="Tian X."/>
        </authorList>
    </citation>
    <scope>NUCLEOTIDE SEQUENCE</scope>
    <source>
        <strain evidence="4">DSM 19957</strain>
    </source>
</reference>
<feature type="coiled-coil region" evidence="1">
    <location>
        <begin position="169"/>
        <end position="206"/>
    </location>
</feature>
<gene>
    <name evidence="4" type="ORF">PO878_09120</name>
</gene>
<dbReference type="AlphaFoldDB" id="A0AAE9YCV8"/>
<proteinExistence type="predicted"/>
<feature type="transmembrane region" description="Helical" evidence="3">
    <location>
        <begin position="43"/>
        <end position="65"/>
    </location>
</feature>
<keyword evidence="3" id="KW-0812">Transmembrane</keyword>
<evidence type="ECO:0000256" key="2">
    <source>
        <dbReference type="SAM" id="MobiDB-lite"/>
    </source>
</evidence>
<name>A0AAE9YCV8_9ACTN</name>
<organism evidence="4 5">
    <name type="scientific">Iamia majanohamensis</name>
    <dbReference type="NCBI Taxonomy" id="467976"/>
    <lineage>
        <taxon>Bacteria</taxon>
        <taxon>Bacillati</taxon>
        <taxon>Actinomycetota</taxon>
        <taxon>Acidimicrobiia</taxon>
        <taxon>Acidimicrobiales</taxon>
        <taxon>Iamiaceae</taxon>
        <taxon>Iamia</taxon>
    </lineage>
</organism>
<dbReference type="RefSeq" id="WP_272738398.1">
    <property type="nucleotide sequence ID" value="NZ_CP116942.1"/>
</dbReference>
<feature type="compositionally biased region" description="Low complexity" evidence="2">
    <location>
        <begin position="251"/>
        <end position="261"/>
    </location>
</feature>
<evidence type="ECO:0000313" key="5">
    <source>
        <dbReference type="Proteomes" id="UP001216390"/>
    </source>
</evidence>
<dbReference type="Proteomes" id="UP001216390">
    <property type="component" value="Chromosome"/>
</dbReference>
<accession>A0AAE9YCV8</accession>
<keyword evidence="1" id="KW-0175">Coiled coil</keyword>